<keyword evidence="3" id="KW-1185">Reference proteome</keyword>
<proteinExistence type="predicted"/>
<feature type="signal peptide" evidence="1">
    <location>
        <begin position="1"/>
        <end position="18"/>
    </location>
</feature>
<feature type="chain" id="PRO_5046606096" evidence="1">
    <location>
        <begin position="19"/>
        <end position="50"/>
    </location>
</feature>
<protein>
    <submittedName>
        <fullName evidence="2">Uncharacterized protein</fullName>
    </submittedName>
</protein>
<sequence>MPCAVAHAILFSKPVVMAATGTIKAIFVYCRLPYDFIETDSAYMQKEFYN</sequence>
<dbReference type="Proteomes" id="UP001325680">
    <property type="component" value="Chromosome"/>
</dbReference>
<accession>A0ABZ0W4N0</accession>
<evidence type="ECO:0000313" key="2">
    <source>
        <dbReference type="EMBL" id="WQD38213.1"/>
    </source>
</evidence>
<evidence type="ECO:0000256" key="1">
    <source>
        <dbReference type="SAM" id="SignalP"/>
    </source>
</evidence>
<dbReference type="RefSeq" id="WP_162817860.1">
    <property type="nucleotide sequence ID" value="NZ_CP139960.1"/>
</dbReference>
<evidence type="ECO:0000313" key="3">
    <source>
        <dbReference type="Proteomes" id="UP001325680"/>
    </source>
</evidence>
<gene>
    <name evidence="2" type="ORF">U0035_21315</name>
</gene>
<organism evidence="2 3">
    <name type="scientific">Niabella yanshanensis</name>
    <dbReference type="NCBI Taxonomy" id="577386"/>
    <lineage>
        <taxon>Bacteria</taxon>
        <taxon>Pseudomonadati</taxon>
        <taxon>Bacteroidota</taxon>
        <taxon>Chitinophagia</taxon>
        <taxon>Chitinophagales</taxon>
        <taxon>Chitinophagaceae</taxon>
        <taxon>Niabella</taxon>
    </lineage>
</organism>
<name>A0ABZ0W4N0_9BACT</name>
<dbReference type="EMBL" id="CP139960">
    <property type="protein sequence ID" value="WQD38213.1"/>
    <property type="molecule type" value="Genomic_DNA"/>
</dbReference>
<keyword evidence="1" id="KW-0732">Signal</keyword>
<reference evidence="2 3" key="1">
    <citation type="submission" date="2023-12" db="EMBL/GenBank/DDBJ databases">
        <title>Genome sequencing and assembly of bacterial species from a model synthetic community.</title>
        <authorList>
            <person name="Hogle S.L."/>
        </authorList>
    </citation>
    <scope>NUCLEOTIDE SEQUENCE [LARGE SCALE GENOMIC DNA]</scope>
    <source>
        <strain evidence="2 3">HAMBI_3031</strain>
    </source>
</reference>